<organism evidence="1">
    <name type="scientific">Desulfurella acetivorans</name>
    <dbReference type="NCBI Taxonomy" id="33002"/>
    <lineage>
        <taxon>Bacteria</taxon>
        <taxon>Pseudomonadati</taxon>
        <taxon>Campylobacterota</taxon>
        <taxon>Desulfurellia</taxon>
        <taxon>Desulfurellales</taxon>
        <taxon>Desulfurellaceae</taxon>
        <taxon>Desulfurella</taxon>
    </lineage>
</organism>
<proteinExistence type="predicted"/>
<accession>A0A7C6A6T5</accession>
<sequence>MLVVSIFVAFSIAFYRYTVAKLNMLKQAQSELLSYQTKISAIKERLNILKKDESIVRNINTNVRTDFKISLSSSSLKELIDQINSLYSSGIVVVKDAKIQSANNTLNCTIDGLKLGL</sequence>
<dbReference type="Proteomes" id="UP000886400">
    <property type="component" value="Unassembled WGS sequence"/>
</dbReference>
<gene>
    <name evidence="1" type="ORF">ENM99_02830</name>
</gene>
<name>A0A7C6A6T5_DESAE</name>
<evidence type="ECO:0000313" key="1">
    <source>
        <dbReference type="EMBL" id="HHS48780.1"/>
    </source>
</evidence>
<protein>
    <submittedName>
        <fullName evidence="1">Uncharacterized protein</fullName>
    </submittedName>
</protein>
<dbReference type="AlphaFoldDB" id="A0A7C6A6T5"/>
<reference evidence="1" key="1">
    <citation type="journal article" date="2020" name="mSystems">
        <title>Genome- and Community-Level Interaction Insights into Carbon Utilization and Element Cycling Functions of Hydrothermarchaeota in Hydrothermal Sediment.</title>
        <authorList>
            <person name="Zhou Z."/>
            <person name="Liu Y."/>
            <person name="Xu W."/>
            <person name="Pan J."/>
            <person name="Luo Z.H."/>
            <person name="Li M."/>
        </authorList>
    </citation>
    <scope>NUCLEOTIDE SEQUENCE [LARGE SCALE GENOMIC DNA]</scope>
    <source>
        <strain evidence="1">SpSt-1135</strain>
    </source>
</reference>
<dbReference type="EMBL" id="DRZX01000137">
    <property type="protein sequence ID" value="HHS48780.1"/>
    <property type="molecule type" value="Genomic_DNA"/>
</dbReference>
<comment type="caution">
    <text evidence="1">The sequence shown here is derived from an EMBL/GenBank/DDBJ whole genome shotgun (WGS) entry which is preliminary data.</text>
</comment>